<dbReference type="InterPro" id="IPR001932">
    <property type="entry name" value="PPM-type_phosphatase-like_dom"/>
</dbReference>
<keyword evidence="3" id="KW-0464">Manganese</keyword>
<dbReference type="PANTHER" id="PTHR12320">
    <property type="entry name" value="PROTEIN PHOSPHATASE 2C"/>
    <property type="match status" value="1"/>
</dbReference>
<sequence>MSCQLHRQSSRSRHLCQDAKGNANSSGEEEGDEEEEEEEKKADKIDEPALKDYSDSISKKLPAAPCARALRMDLVSCYIPDHDKDDHFVHPKAGFVSVVDGVDGYREYGVDAAAFAHALMTHARAGVNPVKRGKITAPVTPYNLLERAYLKATRACTQGGSTAVIVSLHESKTLRPCLRWACIGDSGFAVLRVGKMVHRSKKQQSCFNCLFQLCSFRGNRLVDADVVEMRVAEGDVVVLGMDGLFDNVLDVELQWVVEKGKELGLSPQKMADKIAAAARKMAGNWRAPFSAESGRSVQNGRKRHYDRKFDDIVKLSTIVGT</sequence>
<dbReference type="SMART" id="SM00332">
    <property type="entry name" value="PP2Cc"/>
    <property type="match status" value="1"/>
</dbReference>
<dbReference type="SUPFAM" id="SSF81606">
    <property type="entry name" value="PP2C-like"/>
    <property type="match status" value="1"/>
</dbReference>
<feature type="compositionally biased region" description="Acidic residues" evidence="4">
    <location>
        <begin position="27"/>
        <end position="38"/>
    </location>
</feature>
<comment type="catalytic activity">
    <reaction evidence="2 3">
        <text>O-phospho-L-threonyl-[protein] + H2O = L-threonyl-[protein] + phosphate</text>
        <dbReference type="Rhea" id="RHEA:47004"/>
        <dbReference type="Rhea" id="RHEA-COMP:11060"/>
        <dbReference type="Rhea" id="RHEA-COMP:11605"/>
        <dbReference type="ChEBI" id="CHEBI:15377"/>
        <dbReference type="ChEBI" id="CHEBI:30013"/>
        <dbReference type="ChEBI" id="CHEBI:43474"/>
        <dbReference type="ChEBI" id="CHEBI:61977"/>
        <dbReference type="EC" id="3.1.3.16"/>
    </reaction>
</comment>
<gene>
    <name evidence="7" type="primary">ga02078</name>
    <name evidence="6" type="synonym">ga01391</name>
    <name evidence="6" type="ORF">PR202_ga01391</name>
    <name evidence="7" type="ORF">PR202_ga02078</name>
</gene>
<dbReference type="Proteomes" id="UP001054889">
    <property type="component" value="Unassembled WGS sequence"/>
</dbReference>
<protein>
    <recommendedName>
        <fullName evidence="3">Protein phosphatase</fullName>
        <ecNumber evidence="3">3.1.3.16</ecNumber>
    </recommendedName>
</protein>
<evidence type="ECO:0000313" key="7">
    <source>
        <dbReference type="EMBL" id="GJM86237.1"/>
    </source>
</evidence>
<reference evidence="7" key="2">
    <citation type="submission" date="2021-12" db="EMBL/GenBank/DDBJ databases">
        <title>Resequencing data analysis of finger millet.</title>
        <authorList>
            <person name="Hatakeyama M."/>
            <person name="Aluri S."/>
            <person name="Balachadran M.T."/>
            <person name="Sivarajan S.R."/>
            <person name="Poveda L."/>
            <person name="Shimizu-Inatsugi R."/>
            <person name="Schlapbach R."/>
            <person name="Sreeman S.M."/>
            <person name="Shimizu K.K."/>
        </authorList>
    </citation>
    <scope>NUCLEOTIDE SEQUENCE</scope>
</reference>
<organism evidence="7 8">
    <name type="scientific">Eleusine coracana subsp. coracana</name>
    <dbReference type="NCBI Taxonomy" id="191504"/>
    <lineage>
        <taxon>Eukaryota</taxon>
        <taxon>Viridiplantae</taxon>
        <taxon>Streptophyta</taxon>
        <taxon>Embryophyta</taxon>
        <taxon>Tracheophyta</taxon>
        <taxon>Spermatophyta</taxon>
        <taxon>Magnoliopsida</taxon>
        <taxon>Liliopsida</taxon>
        <taxon>Poales</taxon>
        <taxon>Poaceae</taxon>
        <taxon>PACMAD clade</taxon>
        <taxon>Chloridoideae</taxon>
        <taxon>Cynodonteae</taxon>
        <taxon>Eleusininae</taxon>
        <taxon>Eleusine</taxon>
    </lineage>
</organism>
<dbReference type="EMBL" id="BQKI01000001">
    <property type="protein sequence ID" value="GJM86237.1"/>
    <property type="molecule type" value="Genomic_DNA"/>
</dbReference>
<name>A0AAV5BJX6_ELECO</name>
<accession>A0AAV5BJX6</accession>
<dbReference type="InterPro" id="IPR036457">
    <property type="entry name" value="PPM-type-like_dom_sf"/>
</dbReference>
<feature type="compositionally biased region" description="Basic and acidic residues" evidence="4">
    <location>
        <begin position="39"/>
        <end position="51"/>
    </location>
</feature>
<dbReference type="Gene3D" id="3.60.40.10">
    <property type="entry name" value="PPM-type phosphatase domain"/>
    <property type="match status" value="1"/>
</dbReference>
<dbReference type="InterPro" id="IPR039123">
    <property type="entry name" value="PPTC7"/>
</dbReference>
<comment type="caution">
    <text evidence="7">The sequence shown here is derived from an EMBL/GenBank/DDBJ whole genome shotgun (WGS) entry which is preliminary data.</text>
</comment>
<dbReference type="GO" id="GO:0046872">
    <property type="term" value="F:metal ion binding"/>
    <property type="evidence" value="ECO:0007669"/>
    <property type="project" value="UniProtKB-UniRule"/>
</dbReference>
<dbReference type="AlphaFoldDB" id="A0AAV5BJX6"/>
<comment type="similarity">
    <text evidence="3">Belongs to the PP2C family.</text>
</comment>
<evidence type="ECO:0000256" key="3">
    <source>
        <dbReference type="RuleBase" id="RU366020"/>
    </source>
</evidence>
<comment type="cofactor">
    <cofactor evidence="3">
        <name>Mg(2+)</name>
        <dbReference type="ChEBI" id="CHEBI:18420"/>
    </cofactor>
</comment>
<dbReference type="GO" id="GO:0004722">
    <property type="term" value="F:protein serine/threonine phosphatase activity"/>
    <property type="evidence" value="ECO:0007669"/>
    <property type="project" value="UniProtKB-EC"/>
</dbReference>
<comment type="catalytic activity">
    <reaction evidence="1 3">
        <text>O-phospho-L-seryl-[protein] + H2O = L-seryl-[protein] + phosphate</text>
        <dbReference type="Rhea" id="RHEA:20629"/>
        <dbReference type="Rhea" id="RHEA-COMP:9863"/>
        <dbReference type="Rhea" id="RHEA-COMP:11604"/>
        <dbReference type="ChEBI" id="CHEBI:15377"/>
        <dbReference type="ChEBI" id="CHEBI:29999"/>
        <dbReference type="ChEBI" id="CHEBI:43474"/>
        <dbReference type="ChEBI" id="CHEBI:83421"/>
        <dbReference type="EC" id="3.1.3.16"/>
    </reaction>
</comment>
<reference evidence="7" key="1">
    <citation type="journal article" date="2018" name="DNA Res.">
        <title>Multiple hybrid de novo genome assembly of finger millet, an orphan allotetraploid crop.</title>
        <authorList>
            <person name="Hatakeyama M."/>
            <person name="Aluri S."/>
            <person name="Balachadran M.T."/>
            <person name="Sivarajan S.R."/>
            <person name="Patrignani A."/>
            <person name="Gruter S."/>
            <person name="Poveda L."/>
            <person name="Shimizu-Inatsugi R."/>
            <person name="Baeten J."/>
            <person name="Francoijs K.J."/>
            <person name="Nataraja K.N."/>
            <person name="Reddy Y.A.N."/>
            <person name="Phadnis S."/>
            <person name="Ravikumar R.L."/>
            <person name="Schlapbach R."/>
            <person name="Sreeman S.M."/>
            <person name="Shimizu K.K."/>
        </authorList>
    </citation>
    <scope>NUCLEOTIDE SEQUENCE</scope>
</reference>
<evidence type="ECO:0000256" key="1">
    <source>
        <dbReference type="ARBA" id="ARBA00047761"/>
    </source>
</evidence>
<keyword evidence="3" id="KW-0904">Protein phosphatase</keyword>
<feature type="region of interest" description="Disordered" evidence="4">
    <location>
        <begin position="1"/>
        <end position="51"/>
    </location>
</feature>
<evidence type="ECO:0000256" key="4">
    <source>
        <dbReference type="SAM" id="MobiDB-lite"/>
    </source>
</evidence>
<dbReference type="PANTHER" id="PTHR12320:SF81">
    <property type="entry name" value="PROTEIN PHOSPHATASE 2C 23-RELATED"/>
    <property type="match status" value="1"/>
</dbReference>
<dbReference type="EC" id="3.1.3.16" evidence="3"/>
<keyword evidence="3" id="KW-0460">Magnesium</keyword>
<evidence type="ECO:0000313" key="8">
    <source>
        <dbReference type="Proteomes" id="UP001054889"/>
    </source>
</evidence>
<dbReference type="EMBL" id="BQKI01000001">
    <property type="protein sequence ID" value="GJM85610.1"/>
    <property type="molecule type" value="Genomic_DNA"/>
</dbReference>
<dbReference type="PROSITE" id="PS51746">
    <property type="entry name" value="PPM_2"/>
    <property type="match status" value="1"/>
</dbReference>
<evidence type="ECO:0000313" key="6">
    <source>
        <dbReference type="EMBL" id="GJM85610.1"/>
    </source>
</evidence>
<evidence type="ECO:0000259" key="5">
    <source>
        <dbReference type="PROSITE" id="PS51746"/>
    </source>
</evidence>
<evidence type="ECO:0000256" key="2">
    <source>
        <dbReference type="ARBA" id="ARBA00048336"/>
    </source>
</evidence>
<keyword evidence="8" id="KW-1185">Reference proteome</keyword>
<comment type="cofactor">
    <cofactor evidence="3">
        <name>Mn(2+)</name>
        <dbReference type="ChEBI" id="CHEBI:29035"/>
    </cofactor>
</comment>
<proteinExistence type="inferred from homology"/>
<keyword evidence="3" id="KW-0378">Hydrolase</keyword>
<feature type="domain" description="PPM-type phosphatase" evidence="5">
    <location>
        <begin position="69"/>
        <end position="319"/>
    </location>
</feature>
<keyword evidence="3" id="KW-0479">Metal-binding</keyword>